<dbReference type="Pfam" id="PF10502">
    <property type="entry name" value="Peptidase_S26"/>
    <property type="match status" value="1"/>
</dbReference>
<accession>B9M8T7</accession>
<dbReference type="InterPro" id="IPR019533">
    <property type="entry name" value="Peptidase_S26"/>
</dbReference>
<dbReference type="PRINTS" id="PR00727">
    <property type="entry name" value="LEADERPTASE"/>
</dbReference>
<keyword evidence="3" id="KW-1133">Transmembrane helix</keyword>
<keyword evidence="3" id="KW-0812">Transmembrane</keyword>
<evidence type="ECO:0000256" key="2">
    <source>
        <dbReference type="ARBA" id="ARBA00019232"/>
    </source>
</evidence>
<reference evidence="5 6" key="1">
    <citation type="submission" date="2009-01" db="EMBL/GenBank/DDBJ databases">
        <title>Complete sequence of Geobacter sp. FRC-32.</title>
        <authorList>
            <consortium name="US DOE Joint Genome Institute"/>
            <person name="Lucas S."/>
            <person name="Copeland A."/>
            <person name="Lapidus A."/>
            <person name="Glavina del Rio T."/>
            <person name="Dalin E."/>
            <person name="Tice H."/>
            <person name="Bruce D."/>
            <person name="Goodwin L."/>
            <person name="Pitluck S."/>
            <person name="Saunders E."/>
            <person name="Brettin T."/>
            <person name="Detter J.C."/>
            <person name="Han C."/>
            <person name="Larimer F."/>
            <person name="Land M."/>
            <person name="Hauser L."/>
            <person name="Kyrpides N."/>
            <person name="Ovchinnikova G."/>
            <person name="Kostka J."/>
            <person name="Richardson P."/>
        </authorList>
    </citation>
    <scope>NUCLEOTIDE SEQUENCE [LARGE SCALE GENOMIC DNA]</scope>
    <source>
        <strain evidence="6">DSM 22248 / JCM 15807 / FRC-32</strain>
    </source>
</reference>
<dbReference type="GO" id="GO:0009003">
    <property type="term" value="F:signal peptidase activity"/>
    <property type="evidence" value="ECO:0007669"/>
    <property type="project" value="UniProtKB-EC"/>
</dbReference>
<dbReference type="OrthoDB" id="9815782at2"/>
<evidence type="ECO:0000313" key="6">
    <source>
        <dbReference type="Proteomes" id="UP000007721"/>
    </source>
</evidence>
<comment type="similarity">
    <text evidence="1 3">Belongs to the peptidase S26 family.</text>
</comment>
<keyword evidence="3" id="KW-0378">Hydrolase</keyword>
<dbReference type="STRING" id="316067.Geob_2078"/>
<dbReference type="GO" id="GO:0004252">
    <property type="term" value="F:serine-type endopeptidase activity"/>
    <property type="evidence" value="ECO:0007669"/>
    <property type="project" value="InterPro"/>
</dbReference>
<dbReference type="PANTHER" id="PTHR43390:SF1">
    <property type="entry name" value="CHLOROPLAST PROCESSING PEPTIDASE"/>
    <property type="match status" value="1"/>
</dbReference>
<keyword evidence="6" id="KW-1185">Reference proteome</keyword>
<dbReference type="RefSeq" id="WP_012647162.1">
    <property type="nucleotide sequence ID" value="NC_011979.1"/>
</dbReference>
<dbReference type="NCBIfam" id="TIGR02227">
    <property type="entry name" value="sigpep_I_bact"/>
    <property type="match status" value="1"/>
</dbReference>
<gene>
    <name evidence="5" type="ordered locus">Geob_2078</name>
</gene>
<name>B9M8T7_GEODF</name>
<keyword evidence="3" id="KW-0472">Membrane</keyword>
<comment type="caution">
    <text evidence="3">Lacks conserved residue(s) required for the propagation of feature annotation.</text>
</comment>
<evidence type="ECO:0000259" key="4">
    <source>
        <dbReference type="Pfam" id="PF10502"/>
    </source>
</evidence>
<feature type="transmembrane region" description="Helical" evidence="3">
    <location>
        <begin position="35"/>
        <end position="53"/>
    </location>
</feature>
<dbReference type="InterPro" id="IPR036286">
    <property type="entry name" value="LexA/Signal_pep-like_sf"/>
</dbReference>
<feature type="domain" description="Peptidase S26" evidence="4">
    <location>
        <begin position="105"/>
        <end position="186"/>
    </location>
</feature>
<dbReference type="SUPFAM" id="SSF51306">
    <property type="entry name" value="LexA/Signal peptidase"/>
    <property type="match status" value="1"/>
</dbReference>
<evidence type="ECO:0000313" key="5">
    <source>
        <dbReference type="EMBL" id="ACM20433.1"/>
    </source>
</evidence>
<evidence type="ECO:0000256" key="1">
    <source>
        <dbReference type="ARBA" id="ARBA00009370"/>
    </source>
</evidence>
<comment type="subcellular location">
    <subcellularLocation>
        <location evidence="3">Membrane</location>
        <topology evidence="3">Single-pass type II membrane protein</topology>
    </subcellularLocation>
</comment>
<evidence type="ECO:0000256" key="3">
    <source>
        <dbReference type="RuleBase" id="RU362042"/>
    </source>
</evidence>
<feature type="transmembrane region" description="Helical" evidence="3">
    <location>
        <begin position="98"/>
        <end position="120"/>
    </location>
</feature>
<dbReference type="AlphaFoldDB" id="B9M8T7"/>
<dbReference type="Proteomes" id="UP000007721">
    <property type="component" value="Chromosome"/>
</dbReference>
<keyword evidence="3" id="KW-0645">Protease</keyword>
<dbReference type="Gene3D" id="2.10.109.10">
    <property type="entry name" value="Umud Fragment, subunit A"/>
    <property type="match status" value="1"/>
</dbReference>
<dbReference type="InterPro" id="IPR000223">
    <property type="entry name" value="Pept_S26A_signal_pept_1"/>
</dbReference>
<sequence>MSRTTSSKGVNWPALLLGMTMPGLGQMVNGKLVKGISFFAIYEMIALIGLRWAVRLPDRLLMVGTGVTLLSVIIFYLWAMRDAAVTRREGEPRPYNRWYFYLATWLVGMVAVNGAVIAHIKSSTIEAFRIVAESMSPTVLRGDFVLTDKTAYRRAAPQVGDVVMFVNPDDRSKIFIRKIAALPGQKSPDGETVPHGMVYVLGEKPTAPGSATTGYIPLRDLAGKARQIYWSKGDAGVRLERIGMVVTSGR</sequence>
<dbReference type="CDD" id="cd06530">
    <property type="entry name" value="S26_SPase_I"/>
    <property type="match status" value="1"/>
</dbReference>
<dbReference type="eggNOG" id="COG0681">
    <property type="taxonomic scope" value="Bacteria"/>
</dbReference>
<organism evidence="5 6">
    <name type="scientific">Geotalea daltonii (strain DSM 22248 / JCM 15807 / FRC-32)</name>
    <name type="common">Geobacter daltonii</name>
    <dbReference type="NCBI Taxonomy" id="316067"/>
    <lineage>
        <taxon>Bacteria</taxon>
        <taxon>Pseudomonadati</taxon>
        <taxon>Thermodesulfobacteriota</taxon>
        <taxon>Desulfuromonadia</taxon>
        <taxon>Geobacterales</taxon>
        <taxon>Geobacteraceae</taxon>
        <taxon>Geotalea</taxon>
    </lineage>
</organism>
<dbReference type="GO" id="GO:0016020">
    <property type="term" value="C:membrane"/>
    <property type="evidence" value="ECO:0007669"/>
    <property type="project" value="UniProtKB-SubCell"/>
</dbReference>
<dbReference type="HOGENOM" id="CLU_079082_0_0_7"/>
<dbReference type="EMBL" id="CP001390">
    <property type="protein sequence ID" value="ACM20433.1"/>
    <property type="molecule type" value="Genomic_DNA"/>
</dbReference>
<dbReference type="KEGG" id="geo:Geob_2078"/>
<dbReference type="EC" id="3.4.21.89" evidence="3"/>
<comment type="catalytic activity">
    <reaction evidence="3">
        <text>Cleavage of hydrophobic, N-terminal signal or leader sequences from secreted and periplasmic proteins.</text>
        <dbReference type="EC" id="3.4.21.89"/>
    </reaction>
</comment>
<feature type="transmembrane region" description="Helical" evidence="3">
    <location>
        <begin position="60"/>
        <end position="78"/>
    </location>
</feature>
<dbReference type="GO" id="GO:0006465">
    <property type="term" value="P:signal peptide processing"/>
    <property type="evidence" value="ECO:0007669"/>
    <property type="project" value="InterPro"/>
</dbReference>
<protein>
    <recommendedName>
        <fullName evidence="2 3">Signal peptidase I</fullName>
        <ecNumber evidence="3">3.4.21.89</ecNumber>
    </recommendedName>
</protein>
<dbReference type="PANTHER" id="PTHR43390">
    <property type="entry name" value="SIGNAL PEPTIDASE I"/>
    <property type="match status" value="1"/>
</dbReference>
<proteinExistence type="inferred from homology"/>